<keyword evidence="2" id="KW-0378">Hydrolase</keyword>
<evidence type="ECO:0000313" key="2">
    <source>
        <dbReference type="EMBL" id="TSB01939.1"/>
    </source>
</evidence>
<reference evidence="2 3" key="1">
    <citation type="submission" date="2019-07" db="EMBL/GenBank/DDBJ databases">
        <authorList>
            <person name="Park M."/>
        </authorList>
    </citation>
    <scope>NUCLEOTIDE SEQUENCE [LARGE SCALE GENOMIC DNA]</scope>
    <source>
        <strain evidence="2 3">KCTC32445</strain>
    </source>
</reference>
<dbReference type="PANTHER" id="PTHR46732">
    <property type="entry name" value="ATP-DEPENDENT PROTEASE LA (LON) DOMAIN PROTEIN"/>
    <property type="match status" value="1"/>
</dbReference>
<name>A0A553WB66_9SPHN</name>
<proteinExistence type="predicted"/>
<dbReference type="OrthoDB" id="9806457at2"/>
<dbReference type="GO" id="GO:0006508">
    <property type="term" value="P:proteolysis"/>
    <property type="evidence" value="ECO:0007669"/>
    <property type="project" value="UniProtKB-KW"/>
</dbReference>
<keyword evidence="2" id="KW-0645">Protease</keyword>
<dbReference type="PROSITE" id="PS51787">
    <property type="entry name" value="LON_N"/>
    <property type="match status" value="1"/>
</dbReference>
<dbReference type="EMBL" id="VKKU01000002">
    <property type="protein sequence ID" value="TSB01939.1"/>
    <property type="molecule type" value="Genomic_DNA"/>
</dbReference>
<dbReference type="AlphaFoldDB" id="A0A553WB66"/>
<dbReference type="Proteomes" id="UP000320160">
    <property type="component" value="Unassembled WGS sequence"/>
</dbReference>
<keyword evidence="3" id="KW-1185">Reference proteome</keyword>
<dbReference type="RefSeq" id="WP_143777159.1">
    <property type="nucleotide sequence ID" value="NZ_OZ260107.1"/>
</dbReference>
<dbReference type="SUPFAM" id="SSF88697">
    <property type="entry name" value="PUA domain-like"/>
    <property type="match status" value="1"/>
</dbReference>
<dbReference type="InterPro" id="IPR003111">
    <property type="entry name" value="Lon_prtase_N"/>
</dbReference>
<feature type="domain" description="Lon N-terminal" evidence="1">
    <location>
        <begin position="6"/>
        <end position="193"/>
    </location>
</feature>
<evidence type="ECO:0000259" key="1">
    <source>
        <dbReference type="PROSITE" id="PS51787"/>
    </source>
</evidence>
<dbReference type="PANTHER" id="PTHR46732:SF8">
    <property type="entry name" value="ATP-DEPENDENT PROTEASE LA (LON) DOMAIN PROTEIN"/>
    <property type="match status" value="1"/>
</dbReference>
<dbReference type="Gene3D" id="2.30.130.40">
    <property type="entry name" value="LON domain-like"/>
    <property type="match status" value="1"/>
</dbReference>
<comment type="caution">
    <text evidence="2">The sequence shown here is derived from an EMBL/GenBank/DDBJ whole genome shotgun (WGS) entry which is preliminary data.</text>
</comment>
<sequence length="205" mass="22990">MTVRRISIFPLTGAILFPGMQLPLHIFEQRYRDLVGDSLARDRMIGMVQPKSQGNHPPLFEVGCLGRIGDVEAMDDGRYNIILEGLQRFTIRKELDVSTSFRQVEGELWEEDEASDALSIAERASLEIESRRFADIQGYAVDWGAVGQLDDYSLVNAIAQIAPFDYAAKQALLEARGLSARADLIVQLMQFFGRHDGSDDRVTLQ</sequence>
<dbReference type="InterPro" id="IPR015947">
    <property type="entry name" value="PUA-like_sf"/>
</dbReference>
<gene>
    <name evidence="2" type="ORF">FOM92_12350</name>
</gene>
<accession>A0A553WB66</accession>
<organism evidence="2 3">
    <name type="scientific">Sphingorhabdus contaminans</name>
    <dbReference type="NCBI Taxonomy" id="1343899"/>
    <lineage>
        <taxon>Bacteria</taxon>
        <taxon>Pseudomonadati</taxon>
        <taxon>Pseudomonadota</taxon>
        <taxon>Alphaproteobacteria</taxon>
        <taxon>Sphingomonadales</taxon>
        <taxon>Sphingomonadaceae</taxon>
        <taxon>Sphingorhabdus</taxon>
    </lineage>
</organism>
<dbReference type="GO" id="GO:0008233">
    <property type="term" value="F:peptidase activity"/>
    <property type="evidence" value="ECO:0007669"/>
    <property type="project" value="UniProtKB-KW"/>
</dbReference>
<dbReference type="SMART" id="SM00464">
    <property type="entry name" value="LON"/>
    <property type="match status" value="1"/>
</dbReference>
<protein>
    <submittedName>
        <fullName evidence="2">ATP-dependent protease</fullName>
    </submittedName>
</protein>
<dbReference type="InterPro" id="IPR046336">
    <property type="entry name" value="Lon_prtase_N_sf"/>
</dbReference>
<dbReference type="Pfam" id="PF02190">
    <property type="entry name" value="LON_substr_bdg"/>
    <property type="match status" value="1"/>
</dbReference>
<evidence type="ECO:0000313" key="3">
    <source>
        <dbReference type="Proteomes" id="UP000320160"/>
    </source>
</evidence>